<dbReference type="RefSeq" id="WP_264320349.1">
    <property type="nucleotide sequence ID" value="NZ_JADEXN010000055.1"/>
</dbReference>
<evidence type="ECO:0000313" key="4">
    <source>
        <dbReference type="Proteomes" id="UP000621799"/>
    </source>
</evidence>
<dbReference type="AlphaFoldDB" id="A0A928Z8R3"/>
<gene>
    <name evidence="3" type="ORF">IQ235_04700</name>
</gene>
<protein>
    <submittedName>
        <fullName evidence="3">Uncharacterized protein</fullName>
    </submittedName>
</protein>
<evidence type="ECO:0000313" key="3">
    <source>
        <dbReference type="EMBL" id="MBE9040091.1"/>
    </source>
</evidence>
<comment type="caution">
    <text evidence="3">The sequence shown here is derived from an EMBL/GenBank/DDBJ whole genome shotgun (WGS) entry which is preliminary data.</text>
</comment>
<keyword evidence="2" id="KW-0472">Membrane</keyword>
<accession>A0A928Z8R3</accession>
<keyword evidence="1" id="KW-0175">Coiled coil</keyword>
<keyword evidence="2" id="KW-1133">Transmembrane helix</keyword>
<feature type="transmembrane region" description="Helical" evidence="2">
    <location>
        <begin position="125"/>
        <end position="145"/>
    </location>
</feature>
<sequence>MKYRSYNTFADLLEAIERGPHELIEYLKRDRELLRLLERNEAIEQRCALPPNSRRKFFQTLNNLQKTVRHLIWPDSSRLYGRCYVTENLKKQSTAVATLVGASSAVNIISLFPLIRMAFGGLGSVGTGLSLTLTALLLATSNACGTVAATNQPKHRAWSIVGSVTFVFLNITLTVVAGPGIEVLNSQPTLRELKATEALASIFNARQESYESRLTSLRQQAETKKEECGELNDKITALDEYHPDRDRLIIQAQGSYGNRNLDRSEVPVEDLPVCEQATVLATQTVEYERETTQKLDELKGKLAKSPLLFLKQYHREIYENHFDAEGRFRDRNEAVRLATIRFNENLTSGRWSSLGFSLAFFLISLVTSGAAVVVAIVYARSQSALQSWNPVLARMREDILMAADRGLARTARMGTEIDPGSNRLSLPGTAIANDSGDSRQISHERDFLWRCADSIRESGRLTFPPFIRFVESNPDGERLLPHPVPIEDESGEIWLWSDRPDVAISYLRARTTIACGRIATLSRSLQNPEAYGNFSLKRTTQALSMEIQQLQALATNIERSFSFTSLGRSMSLLDDLQHAQEYIRHHLDDALDSESIETSRLEAFDKKQLKTYLVQIEHLSLHVSTCLIAQLEAG</sequence>
<keyword evidence="2" id="KW-0812">Transmembrane</keyword>
<organism evidence="3 4">
    <name type="scientific">Zarconia navalis LEGE 11467</name>
    <dbReference type="NCBI Taxonomy" id="1828826"/>
    <lineage>
        <taxon>Bacteria</taxon>
        <taxon>Bacillati</taxon>
        <taxon>Cyanobacteriota</taxon>
        <taxon>Cyanophyceae</taxon>
        <taxon>Oscillatoriophycideae</taxon>
        <taxon>Oscillatoriales</taxon>
        <taxon>Oscillatoriales incertae sedis</taxon>
        <taxon>Zarconia</taxon>
        <taxon>Zarconia navalis</taxon>
    </lineage>
</organism>
<reference evidence="3" key="1">
    <citation type="submission" date="2020-10" db="EMBL/GenBank/DDBJ databases">
        <authorList>
            <person name="Castelo-Branco R."/>
            <person name="Eusebio N."/>
            <person name="Adriana R."/>
            <person name="Vieira A."/>
            <person name="Brugerolle De Fraissinette N."/>
            <person name="Rezende De Castro R."/>
            <person name="Schneider M.P."/>
            <person name="Vasconcelos V."/>
            <person name="Leao P.N."/>
        </authorList>
    </citation>
    <scope>NUCLEOTIDE SEQUENCE</scope>
    <source>
        <strain evidence="3">LEGE 11467</strain>
    </source>
</reference>
<dbReference type="EMBL" id="JADEXN010000055">
    <property type="protein sequence ID" value="MBE9040091.1"/>
    <property type="molecule type" value="Genomic_DNA"/>
</dbReference>
<name>A0A928Z8R3_9CYAN</name>
<feature type="coiled-coil region" evidence="1">
    <location>
        <begin position="207"/>
        <end position="234"/>
    </location>
</feature>
<evidence type="ECO:0000256" key="1">
    <source>
        <dbReference type="SAM" id="Coils"/>
    </source>
</evidence>
<feature type="transmembrane region" description="Helical" evidence="2">
    <location>
        <begin position="96"/>
        <end position="119"/>
    </location>
</feature>
<proteinExistence type="predicted"/>
<feature type="transmembrane region" description="Helical" evidence="2">
    <location>
        <begin position="354"/>
        <end position="379"/>
    </location>
</feature>
<keyword evidence="4" id="KW-1185">Reference proteome</keyword>
<dbReference type="Proteomes" id="UP000621799">
    <property type="component" value="Unassembled WGS sequence"/>
</dbReference>
<evidence type="ECO:0000256" key="2">
    <source>
        <dbReference type="SAM" id="Phobius"/>
    </source>
</evidence>
<feature type="non-terminal residue" evidence="3">
    <location>
        <position position="634"/>
    </location>
</feature>
<feature type="transmembrane region" description="Helical" evidence="2">
    <location>
        <begin position="157"/>
        <end position="181"/>
    </location>
</feature>